<reference evidence="4 5" key="1">
    <citation type="submission" date="2017-10" db="EMBL/GenBank/DDBJ databases">
        <title>Resolving the taxonomy of Roseburia spp., Eubacterium rectale and Agathobacter spp. through phylogenomic analysis.</title>
        <authorList>
            <person name="Sheridan P.O."/>
            <person name="Walker A.W."/>
            <person name="Duncan S.H."/>
            <person name="Scott K.P."/>
            <person name="Toole P.W.O."/>
            <person name="Luis P."/>
            <person name="Flint H.J."/>
        </authorList>
    </citation>
    <scope>NUCLEOTIDE SEQUENCE [LARGE SCALE GENOMIC DNA]</scope>
    <source>
        <strain evidence="4 5">JK623</strain>
    </source>
</reference>
<evidence type="ECO:0000256" key="2">
    <source>
        <dbReference type="SAM" id="Phobius"/>
    </source>
</evidence>
<proteinExistence type="predicted"/>
<dbReference type="SMART" id="SM00530">
    <property type="entry name" value="HTH_XRE"/>
    <property type="match status" value="1"/>
</dbReference>
<name>A0A2G3DZF2_9FIRM</name>
<dbReference type="Gene3D" id="1.10.260.40">
    <property type="entry name" value="lambda repressor-like DNA-binding domains"/>
    <property type="match status" value="1"/>
</dbReference>
<reference evidence="4 5" key="2">
    <citation type="submission" date="2017-10" db="EMBL/GenBank/DDBJ databases">
        <authorList>
            <person name="Banno H."/>
            <person name="Chua N.-H."/>
        </authorList>
    </citation>
    <scope>NUCLEOTIDE SEQUENCE [LARGE SCALE GENOMIC DNA]</scope>
    <source>
        <strain evidence="4 5">JK623</strain>
    </source>
</reference>
<protein>
    <submittedName>
        <fullName evidence="4">Transcriptional regulator</fullName>
    </submittedName>
</protein>
<dbReference type="RefSeq" id="WP_099386898.1">
    <property type="nucleotide sequence ID" value="NZ_JANSWH010000042.1"/>
</dbReference>
<feature type="transmembrane region" description="Helical" evidence="2">
    <location>
        <begin position="201"/>
        <end position="222"/>
    </location>
</feature>
<keyword evidence="2" id="KW-0812">Transmembrane</keyword>
<dbReference type="Pfam" id="PF01381">
    <property type="entry name" value="HTH_3"/>
    <property type="match status" value="1"/>
</dbReference>
<feature type="domain" description="HTH cro/C1-type" evidence="3">
    <location>
        <begin position="7"/>
        <end position="61"/>
    </location>
</feature>
<accession>A0A2G3DZF2</accession>
<feature type="transmembrane region" description="Helical" evidence="2">
    <location>
        <begin position="228"/>
        <end position="261"/>
    </location>
</feature>
<dbReference type="SUPFAM" id="SSF47413">
    <property type="entry name" value="lambda repressor-like DNA-binding domains"/>
    <property type="match status" value="1"/>
</dbReference>
<dbReference type="GO" id="GO:0003677">
    <property type="term" value="F:DNA binding"/>
    <property type="evidence" value="ECO:0007669"/>
    <property type="project" value="UniProtKB-KW"/>
</dbReference>
<sequence length="335" mass="37607">MILADKIIYERKKNGWSQEELADMLGVSRQSVSKWEGAQSIPDLQKILKMAELFQVSTDYLLKDEIEPDEREITYENDHTYETAEKRIVSMEEASDYLITNEQCLPKIGIGVFLCITCPAILLIMCALSESRMFGLREEPAIAIGLFFLFVQIGIAVALFIQQGLRLERYDYLQKETFETAYGVDGMVKAVKAQQEHRNHVALISGLLLCIFSPVPLILSALMNVPDYVLVCLVALLLFLVALGVYLFIAVCGIHGACMVLLQDGDFAPSKKMQTQKLEPVTKIYWLLTVAIYLGVSFATNAWHYTWIIWPVAGILFAVVHAIAEAICGTKKEEP</sequence>
<keyword evidence="1" id="KW-0238">DNA-binding</keyword>
<evidence type="ECO:0000313" key="5">
    <source>
        <dbReference type="Proteomes" id="UP000224563"/>
    </source>
</evidence>
<dbReference type="Proteomes" id="UP000224563">
    <property type="component" value="Unassembled WGS sequence"/>
</dbReference>
<feature type="transmembrane region" description="Helical" evidence="2">
    <location>
        <begin position="308"/>
        <end position="328"/>
    </location>
</feature>
<dbReference type="PANTHER" id="PTHR46558">
    <property type="entry name" value="TRACRIPTIONAL REGULATORY PROTEIN-RELATED-RELATED"/>
    <property type="match status" value="1"/>
</dbReference>
<dbReference type="EMBL" id="PDYG01000134">
    <property type="protein sequence ID" value="PHU36359.1"/>
    <property type="molecule type" value="Genomic_DNA"/>
</dbReference>
<dbReference type="PROSITE" id="PS50943">
    <property type="entry name" value="HTH_CROC1"/>
    <property type="match status" value="1"/>
</dbReference>
<dbReference type="InterPro" id="IPR001387">
    <property type="entry name" value="Cro/C1-type_HTH"/>
</dbReference>
<dbReference type="PANTHER" id="PTHR46558:SF11">
    <property type="entry name" value="HTH-TYPE TRANSCRIPTIONAL REGULATOR XRE"/>
    <property type="match status" value="1"/>
</dbReference>
<gene>
    <name evidence="4" type="ORF">CSX02_12305</name>
</gene>
<feature type="transmembrane region" description="Helical" evidence="2">
    <location>
        <begin position="282"/>
        <end position="302"/>
    </location>
</feature>
<evidence type="ECO:0000259" key="3">
    <source>
        <dbReference type="PROSITE" id="PS50943"/>
    </source>
</evidence>
<dbReference type="CDD" id="cd00093">
    <property type="entry name" value="HTH_XRE"/>
    <property type="match status" value="1"/>
</dbReference>
<organism evidence="4 5">
    <name type="scientific">Agathobacter ruminis</name>
    <dbReference type="NCBI Taxonomy" id="1712665"/>
    <lineage>
        <taxon>Bacteria</taxon>
        <taxon>Bacillati</taxon>
        <taxon>Bacillota</taxon>
        <taxon>Clostridia</taxon>
        <taxon>Lachnospirales</taxon>
        <taxon>Lachnospiraceae</taxon>
        <taxon>Agathobacter</taxon>
    </lineage>
</organism>
<feature type="transmembrane region" description="Helical" evidence="2">
    <location>
        <begin position="141"/>
        <end position="161"/>
    </location>
</feature>
<evidence type="ECO:0000256" key="1">
    <source>
        <dbReference type="ARBA" id="ARBA00023125"/>
    </source>
</evidence>
<feature type="transmembrane region" description="Helical" evidence="2">
    <location>
        <begin position="108"/>
        <end position="129"/>
    </location>
</feature>
<dbReference type="AlphaFoldDB" id="A0A2G3DZF2"/>
<keyword evidence="2" id="KW-1133">Transmembrane helix</keyword>
<keyword evidence="5" id="KW-1185">Reference proteome</keyword>
<evidence type="ECO:0000313" key="4">
    <source>
        <dbReference type="EMBL" id="PHU36359.1"/>
    </source>
</evidence>
<keyword evidence="2" id="KW-0472">Membrane</keyword>
<comment type="caution">
    <text evidence="4">The sequence shown here is derived from an EMBL/GenBank/DDBJ whole genome shotgun (WGS) entry which is preliminary data.</text>
</comment>
<dbReference type="InterPro" id="IPR010982">
    <property type="entry name" value="Lambda_DNA-bd_dom_sf"/>
</dbReference>